<evidence type="ECO:0000256" key="1">
    <source>
        <dbReference type="SAM" id="MobiDB-lite"/>
    </source>
</evidence>
<dbReference type="Proteomes" id="UP000887563">
    <property type="component" value="Unplaced"/>
</dbReference>
<accession>A0A914LMW8</accession>
<dbReference type="WBParaSite" id="Minc3s00633g15393">
    <property type="protein sequence ID" value="Minc3s00633g15393"/>
    <property type="gene ID" value="Minc3s00633g15393"/>
</dbReference>
<dbReference type="AlphaFoldDB" id="A0A914LMW8"/>
<reference evidence="3" key="1">
    <citation type="submission" date="2022-11" db="UniProtKB">
        <authorList>
            <consortium name="WormBaseParasite"/>
        </authorList>
    </citation>
    <scope>IDENTIFICATION</scope>
</reference>
<feature type="region of interest" description="Disordered" evidence="1">
    <location>
        <begin position="1"/>
        <end position="34"/>
    </location>
</feature>
<proteinExistence type="predicted"/>
<evidence type="ECO:0000313" key="3">
    <source>
        <dbReference type="WBParaSite" id="Minc3s00633g15393"/>
    </source>
</evidence>
<keyword evidence="2" id="KW-1185">Reference proteome</keyword>
<evidence type="ECO:0000313" key="2">
    <source>
        <dbReference type="Proteomes" id="UP000887563"/>
    </source>
</evidence>
<sequence>MVRSKDVRVMDSRRGEVGNESCKRRSGEVGGKERRAVGGNERLMRISMRIIGGKKRIAVGGMEYFYCTILDMLSSIQQK</sequence>
<name>A0A914LMW8_MELIC</name>
<organism evidence="2 3">
    <name type="scientific">Meloidogyne incognita</name>
    <name type="common">Southern root-knot nematode worm</name>
    <name type="synonym">Oxyuris incognita</name>
    <dbReference type="NCBI Taxonomy" id="6306"/>
    <lineage>
        <taxon>Eukaryota</taxon>
        <taxon>Metazoa</taxon>
        <taxon>Ecdysozoa</taxon>
        <taxon>Nematoda</taxon>
        <taxon>Chromadorea</taxon>
        <taxon>Rhabditida</taxon>
        <taxon>Tylenchina</taxon>
        <taxon>Tylenchomorpha</taxon>
        <taxon>Tylenchoidea</taxon>
        <taxon>Meloidogynidae</taxon>
        <taxon>Meloidogyninae</taxon>
        <taxon>Meloidogyne</taxon>
        <taxon>Meloidogyne incognita group</taxon>
    </lineage>
</organism>
<protein>
    <submittedName>
        <fullName evidence="3">Candidate secreted effector</fullName>
    </submittedName>
</protein>